<keyword evidence="2" id="KW-1185">Reference proteome</keyword>
<name>A0A1E5T7H4_9FLAO</name>
<dbReference type="AlphaFoldDB" id="A0A1E5T7H4"/>
<evidence type="ECO:0000313" key="2">
    <source>
        <dbReference type="Proteomes" id="UP000095713"/>
    </source>
</evidence>
<evidence type="ECO:0000313" key="1">
    <source>
        <dbReference type="EMBL" id="OEK07334.1"/>
    </source>
</evidence>
<reference evidence="1 2" key="1">
    <citation type="submission" date="2016-05" db="EMBL/GenBank/DDBJ databases">
        <title>Draft Genome Sequence of Algibacter sp. Strain SK-16 Isolated from the Surface Water of Aburatsubo Inlet.</title>
        <authorList>
            <person name="Wong S.-K."/>
            <person name="Yoshizawa S."/>
            <person name="Nakajima Y."/>
            <person name="Ogura Y."/>
            <person name="Tetsuya H."/>
            <person name="Hamasaki K."/>
        </authorList>
    </citation>
    <scope>NUCLEOTIDE SEQUENCE [LARGE SCALE GENOMIC DNA]</scope>
    <source>
        <strain evidence="1 2">SK-16</strain>
    </source>
</reference>
<sequence>MSSYLLNYFLTTPFNRDKTNNTKNIKKHILAIPADAPATPPNPNTPAIIAMMINVIVQRNIFLIF</sequence>
<gene>
    <name evidence="1" type="ORF">A8C32_18020</name>
</gene>
<dbReference type="Proteomes" id="UP000095713">
    <property type="component" value="Unassembled WGS sequence"/>
</dbReference>
<accession>A0A1E5T7H4</accession>
<proteinExistence type="predicted"/>
<organism evidence="1 2">
    <name type="scientific">Flavivirga aquatica</name>
    <dbReference type="NCBI Taxonomy" id="1849968"/>
    <lineage>
        <taxon>Bacteria</taxon>
        <taxon>Pseudomonadati</taxon>
        <taxon>Bacteroidota</taxon>
        <taxon>Flavobacteriia</taxon>
        <taxon>Flavobacteriales</taxon>
        <taxon>Flavobacteriaceae</taxon>
        <taxon>Flavivirga</taxon>
    </lineage>
</organism>
<dbReference type="EMBL" id="MDJD01000048">
    <property type="protein sequence ID" value="OEK07334.1"/>
    <property type="molecule type" value="Genomic_DNA"/>
</dbReference>
<protein>
    <submittedName>
        <fullName evidence="1">Uncharacterized protein</fullName>
    </submittedName>
</protein>
<comment type="caution">
    <text evidence="1">The sequence shown here is derived from an EMBL/GenBank/DDBJ whole genome shotgun (WGS) entry which is preliminary data.</text>
</comment>